<reference evidence="1" key="1">
    <citation type="submission" date="2014-09" db="EMBL/GenBank/DDBJ databases">
        <authorList>
            <person name="Magalhaes I.L.F."/>
            <person name="Oliveira U."/>
            <person name="Santos F.R."/>
            <person name="Vidigal T.H.D.A."/>
            <person name="Brescovit A.D."/>
            <person name="Santos A.J."/>
        </authorList>
    </citation>
    <scope>NUCLEOTIDE SEQUENCE</scope>
    <source>
        <tissue evidence="1">Shoot tissue taken approximately 20 cm above the soil surface</tissue>
    </source>
</reference>
<dbReference type="AlphaFoldDB" id="A0A0A8ZP68"/>
<reference evidence="1" key="2">
    <citation type="journal article" date="2015" name="Data Brief">
        <title>Shoot transcriptome of the giant reed, Arundo donax.</title>
        <authorList>
            <person name="Barrero R.A."/>
            <person name="Guerrero F.D."/>
            <person name="Moolhuijzen P."/>
            <person name="Goolsby J.A."/>
            <person name="Tidwell J."/>
            <person name="Bellgard S.E."/>
            <person name="Bellgard M.I."/>
        </authorList>
    </citation>
    <scope>NUCLEOTIDE SEQUENCE</scope>
    <source>
        <tissue evidence="1">Shoot tissue taken approximately 20 cm above the soil surface</tissue>
    </source>
</reference>
<accession>A0A0A8ZP68</accession>
<proteinExistence type="predicted"/>
<evidence type="ECO:0000313" key="1">
    <source>
        <dbReference type="EMBL" id="JAD38550.1"/>
    </source>
</evidence>
<dbReference type="EMBL" id="GBRH01259345">
    <property type="protein sequence ID" value="JAD38550.1"/>
    <property type="molecule type" value="Transcribed_RNA"/>
</dbReference>
<sequence>MKYLNFIILKACLKISFIYDKSYDYAYFCSLKVQTWTTCI</sequence>
<organism evidence="1">
    <name type="scientific">Arundo donax</name>
    <name type="common">Giant reed</name>
    <name type="synonym">Donax arundinaceus</name>
    <dbReference type="NCBI Taxonomy" id="35708"/>
    <lineage>
        <taxon>Eukaryota</taxon>
        <taxon>Viridiplantae</taxon>
        <taxon>Streptophyta</taxon>
        <taxon>Embryophyta</taxon>
        <taxon>Tracheophyta</taxon>
        <taxon>Spermatophyta</taxon>
        <taxon>Magnoliopsida</taxon>
        <taxon>Liliopsida</taxon>
        <taxon>Poales</taxon>
        <taxon>Poaceae</taxon>
        <taxon>PACMAD clade</taxon>
        <taxon>Arundinoideae</taxon>
        <taxon>Arundineae</taxon>
        <taxon>Arundo</taxon>
    </lineage>
</organism>
<protein>
    <submittedName>
        <fullName evidence="1">Uncharacterized protein</fullName>
    </submittedName>
</protein>
<name>A0A0A8ZP68_ARUDO</name>